<feature type="non-terminal residue" evidence="3">
    <location>
        <position position="329"/>
    </location>
</feature>
<reference evidence="3 4" key="1">
    <citation type="submission" date="2019-07" db="EMBL/GenBank/DDBJ databases">
        <title>Rhodotorula toruloides NBRC10032 genome sequencing.</title>
        <authorList>
            <person name="Shida Y."/>
            <person name="Takaku H."/>
            <person name="Ogasawara W."/>
            <person name="Mori K."/>
        </authorList>
    </citation>
    <scope>NUCLEOTIDE SEQUENCE [LARGE SCALE GENOMIC DNA]</scope>
    <source>
        <strain evidence="3 4">NBRC10032</strain>
    </source>
</reference>
<evidence type="ECO:0000256" key="2">
    <source>
        <dbReference type="SAM" id="SignalP"/>
    </source>
</evidence>
<proteinExistence type="inferred from homology"/>
<dbReference type="OrthoDB" id="1600564at2759"/>
<sequence length="329" mass="36344">MPPSLPRPLVLLCAVLALVVLLGTGHQKRDAISTALADRRQKWVAGKRKRFSKVVCFGDSLSDAGNGAWLFTNKTWPSDKSYVGHRFTNGPVYSEYVAQELGVPLISYGESLRSSLSSCPSLSPPRLTSLSLSLSHAATGGASISHRVSSRSGEHGMLPVDCIMDQIAKYSVGKTDESSTLFILYAGANDAYFSLEEGGTPVEVLADLKECIEMLRKIGAEYIVIPTLPPLGDNYPYSNALPDAAEPMRFFSTELHKIYSDWTRTQPGLAFADFFSLFDNIMKRPAEFGFNQEYLKVGCIKEKCGVNVREYIWFDDYHPTTYVHSLMAD</sequence>
<dbReference type="SUPFAM" id="SSF52266">
    <property type="entry name" value="SGNH hydrolase"/>
    <property type="match status" value="1"/>
</dbReference>
<keyword evidence="2" id="KW-0732">Signal</keyword>
<organism evidence="3 4">
    <name type="scientific">Rhodotorula toruloides</name>
    <name type="common">Yeast</name>
    <name type="synonym">Rhodosporidium toruloides</name>
    <dbReference type="NCBI Taxonomy" id="5286"/>
    <lineage>
        <taxon>Eukaryota</taxon>
        <taxon>Fungi</taxon>
        <taxon>Dikarya</taxon>
        <taxon>Basidiomycota</taxon>
        <taxon>Pucciniomycotina</taxon>
        <taxon>Microbotryomycetes</taxon>
        <taxon>Sporidiobolales</taxon>
        <taxon>Sporidiobolaceae</taxon>
        <taxon>Rhodotorula</taxon>
    </lineage>
</organism>
<gene>
    <name evidence="3" type="ORF">Rt10032_c04g1726</name>
</gene>
<feature type="signal peptide" evidence="2">
    <location>
        <begin position="1"/>
        <end position="27"/>
    </location>
</feature>
<dbReference type="GO" id="GO:0016788">
    <property type="term" value="F:hydrolase activity, acting on ester bonds"/>
    <property type="evidence" value="ECO:0007669"/>
    <property type="project" value="InterPro"/>
</dbReference>
<comment type="similarity">
    <text evidence="1">Belongs to the 'GDSL' lipolytic enzyme family.</text>
</comment>
<dbReference type="PANTHER" id="PTHR22835">
    <property type="entry name" value="ZINC FINGER FYVE DOMAIN CONTAINING PROTEIN"/>
    <property type="match status" value="1"/>
</dbReference>
<evidence type="ECO:0000256" key="1">
    <source>
        <dbReference type="ARBA" id="ARBA00008668"/>
    </source>
</evidence>
<dbReference type="InterPro" id="IPR036514">
    <property type="entry name" value="SGNH_hydro_sf"/>
</dbReference>
<comment type="caution">
    <text evidence="3">The sequence shown here is derived from an EMBL/GenBank/DDBJ whole genome shotgun (WGS) entry which is preliminary data.</text>
</comment>
<dbReference type="Proteomes" id="UP000321518">
    <property type="component" value="Unassembled WGS sequence"/>
</dbReference>
<dbReference type="AlphaFoldDB" id="A0A511KBG4"/>
<dbReference type="InterPro" id="IPR001087">
    <property type="entry name" value="GDSL"/>
</dbReference>
<dbReference type="Pfam" id="PF00657">
    <property type="entry name" value="Lipase_GDSL"/>
    <property type="match status" value="1"/>
</dbReference>
<dbReference type="CDD" id="cd01846">
    <property type="entry name" value="fatty_acyltransferase_like"/>
    <property type="match status" value="1"/>
</dbReference>
<evidence type="ECO:0000313" key="4">
    <source>
        <dbReference type="Proteomes" id="UP000321518"/>
    </source>
</evidence>
<protein>
    <submittedName>
        <fullName evidence="3">Lipolytic enzyme, G-D-S-L family</fullName>
    </submittedName>
</protein>
<dbReference type="Gene3D" id="3.40.50.1110">
    <property type="entry name" value="SGNH hydrolase"/>
    <property type="match status" value="1"/>
</dbReference>
<name>A0A511KBG4_RHOTO</name>
<dbReference type="EMBL" id="BJWK01000004">
    <property type="protein sequence ID" value="GEM07709.1"/>
    <property type="molecule type" value="Genomic_DNA"/>
</dbReference>
<evidence type="ECO:0000313" key="3">
    <source>
        <dbReference type="EMBL" id="GEM07709.1"/>
    </source>
</evidence>
<feature type="chain" id="PRO_5022169316" evidence="2">
    <location>
        <begin position="28"/>
        <end position="329"/>
    </location>
</feature>
<dbReference type="PANTHER" id="PTHR22835:SF659">
    <property type="entry name" value="GDSL LIPASE_ACYLHYDROLASE, PUTATIVE (AFU_ORTHOLOGUE AFUA_2G00510)-RELATED"/>
    <property type="match status" value="1"/>
</dbReference>
<accession>A0A511KBG4</accession>